<dbReference type="Proteomes" id="UP000474778">
    <property type="component" value="Unassembled WGS sequence"/>
</dbReference>
<reference evidence="2 3" key="1">
    <citation type="submission" date="2019-12" db="EMBL/GenBank/DDBJ databases">
        <title>Shewanella insulae sp. nov., isolated from a tidal flat.</title>
        <authorList>
            <person name="Yoon J.-H."/>
        </authorList>
    </citation>
    <scope>NUCLEOTIDE SEQUENCE [LARGE SCALE GENOMIC DNA]</scope>
    <source>
        <strain evidence="2 3">JBTF-M18</strain>
    </source>
</reference>
<accession>A0A6L7I2Y9</accession>
<keyword evidence="3" id="KW-1185">Reference proteome</keyword>
<dbReference type="AlphaFoldDB" id="A0A6L7I2Y9"/>
<sequence length="128" mass="14405">MANLNKVCEPVGGVEQFLLPELPLLKQRRSKLVGVLGSLMVALMLSIIASQPVRAEWECAAGDYDCIELNHDVIERALDERLAKFEAQKKAEQAEQKQAEQKQGQLQADRLCLADDDPYHSRVDECER</sequence>
<dbReference type="RefSeq" id="WP_160798240.1">
    <property type="nucleotide sequence ID" value="NZ_WRPA01000017.1"/>
</dbReference>
<name>A0A6L7I2Y9_9GAMM</name>
<comment type="caution">
    <text evidence="2">The sequence shown here is derived from an EMBL/GenBank/DDBJ whole genome shotgun (WGS) entry which is preliminary data.</text>
</comment>
<dbReference type="EMBL" id="WRPA01000017">
    <property type="protein sequence ID" value="MXR70294.1"/>
    <property type="molecule type" value="Genomic_DNA"/>
</dbReference>
<protein>
    <submittedName>
        <fullName evidence="2">Uncharacterized protein</fullName>
    </submittedName>
</protein>
<evidence type="ECO:0000313" key="2">
    <source>
        <dbReference type="EMBL" id="MXR70294.1"/>
    </source>
</evidence>
<feature type="coiled-coil region" evidence="1">
    <location>
        <begin position="75"/>
        <end position="109"/>
    </location>
</feature>
<keyword evidence="1" id="KW-0175">Coiled coil</keyword>
<evidence type="ECO:0000256" key="1">
    <source>
        <dbReference type="SAM" id="Coils"/>
    </source>
</evidence>
<gene>
    <name evidence="2" type="ORF">GNT65_16675</name>
</gene>
<proteinExistence type="predicted"/>
<evidence type="ECO:0000313" key="3">
    <source>
        <dbReference type="Proteomes" id="UP000474778"/>
    </source>
</evidence>
<organism evidence="2 3">
    <name type="scientific">Shewanella insulae</name>
    <dbReference type="NCBI Taxonomy" id="2681496"/>
    <lineage>
        <taxon>Bacteria</taxon>
        <taxon>Pseudomonadati</taxon>
        <taxon>Pseudomonadota</taxon>
        <taxon>Gammaproteobacteria</taxon>
        <taxon>Alteromonadales</taxon>
        <taxon>Shewanellaceae</taxon>
        <taxon>Shewanella</taxon>
    </lineage>
</organism>